<dbReference type="InterPro" id="IPR032874">
    <property type="entry name" value="DDE_dom"/>
</dbReference>
<dbReference type="EMBL" id="QBKU01000013">
    <property type="protein sequence ID" value="PTX72170.1"/>
    <property type="molecule type" value="Genomic_DNA"/>
</dbReference>
<protein>
    <recommendedName>
        <fullName evidence="1">DDE domain-containing protein</fullName>
    </recommendedName>
</protein>
<proteinExistence type="predicted"/>
<evidence type="ECO:0000313" key="2">
    <source>
        <dbReference type="EMBL" id="PTX72170.1"/>
    </source>
</evidence>
<reference evidence="2 3" key="1">
    <citation type="submission" date="2018-04" db="EMBL/GenBank/DDBJ databases">
        <title>Genomic Encyclopedia of Archaeal and Bacterial Type Strains, Phase II (KMG-II): from individual species to whole genera.</title>
        <authorList>
            <person name="Goeker M."/>
        </authorList>
    </citation>
    <scope>NUCLEOTIDE SEQUENCE [LARGE SCALE GENOMIC DNA]</scope>
    <source>
        <strain evidence="2 3">DSM 12244</strain>
    </source>
</reference>
<dbReference type="Pfam" id="PF13610">
    <property type="entry name" value="DDE_Tnp_IS240"/>
    <property type="match status" value="1"/>
</dbReference>
<gene>
    <name evidence="2" type="ORF">C8N31_11396</name>
</gene>
<feature type="domain" description="DDE" evidence="1">
    <location>
        <begin position="9"/>
        <end position="59"/>
    </location>
</feature>
<evidence type="ECO:0000259" key="1">
    <source>
        <dbReference type="Pfam" id="PF13610"/>
    </source>
</evidence>
<organism evidence="2 3">
    <name type="scientific">Sulfitobacter mediterraneus</name>
    <dbReference type="NCBI Taxonomy" id="83219"/>
    <lineage>
        <taxon>Bacteria</taxon>
        <taxon>Pseudomonadati</taxon>
        <taxon>Pseudomonadota</taxon>
        <taxon>Alphaproteobacteria</taxon>
        <taxon>Rhodobacterales</taxon>
        <taxon>Roseobacteraceae</taxon>
        <taxon>Sulfitobacter</taxon>
    </lineage>
</organism>
<dbReference type="Proteomes" id="UP000244092">
    <property type="component" value="Unassembled WGS sequence"/>
</dbReference>
<accession>A0A2T6CAE9</accession>
<comment type="caution">
    <text evidence="2">The sequence shown here is derived from an EMBL/GenBank/DDBJ whole genome shotgun (WGS) entry which is preliminary data.</text>
</comment>
<name>A0A2T6CAE9_9RHOB</name>
<dbReference type="AlphaFoldDB" id="A0A2T6CAE9"/>
<sequence length="86" mass="10199">MKTVGNTDRRETGRWMKNRADNSYLPFRRREQAMQRFRSMRSLQKFVAVHASVCNHFNQERALHSRDNFKLNRDAALAEWRGLCAG</sequence>
<evidence type="ECO:0000313" key="3">
    <source>
        <dbReference type="Proteomes" id="UP000244092"/>
    </source>
</evidence>